<keyword evidence="2" id="KW-0472">Membrane</keyword>
<sequence>MAEHLLVCPHCGQPVPGALENDHSSSQLKASEQVPEPSAEKIESTVPNVENNVRSHSVDSGSFGWALLGFFIPLVGLILFLVWRKERPMNANSAGIGALISVVANLVFFVSLMIIVILAS</sequence>
<protein>
    <submittedName>
        <fullName evidence="3">Uncharacterized protein</fullName>
    </submittedName>
</protein>
<dbReference type="STRING" id="575594.HMPREF0501_01128"/>
<keyword evidence="2" id="KW-1133">Transmembrane helix</keyword>
<accession>C7XW63</accession>
<dbReference type="HOGENOM" id="CLU_1863160_0_0_9"/>
<dbReference type="AlphaFoldDB" id="C7XW63"/>
<proteinExistence type="predicted"/>
<evidence type="ECO:0000256" key="1">
    <source>
        <dbReference type="SAM" id="MobiDB-lite"/>
    </source>
</evidence>
<evidence type="ECO:0000313" key="3">
    <source>
        <dbReference type="EMBL" id="EEU30123.1"/>
    </source>
</evidence>
<keyword evidence="2" id="KW-0812">Transmembrane</keyword>
<feature type="transmembrane region" description="Helical" evidence="2">
    <location>
        <begin position="95"/>
        <end position="119"/>
    </location>
</feature>
<gene>
    <name evidence="3" type="ORF">HMPREF0501_01128</name>
</gene>
<dbReference type="Proteomes" id="UP000003987">
    <property type="component" value="Unassembled WGS sequence"/>
</dbReference>
<name>C7XW63_9LACO</name>
<feature type="transmembrane region" description="Helical" evidence="2">
    <location>
        <begin position="63"/>
        <end position="83"/>
    </location>
</feature>
<feature type="region of interest" description="Disordered" evidence="1">
    <location>
        <begin position="18"/>
        <end position="44"/>
    </location>
</feature>
<evidence type="ECO:0000313" key="4">
    <source>
        <dbReference type="Proteomes" id="UP000003987"/>
    </source>
</evidence>
<dbReference type="EMBL" id="GG698804">
    <property type="protein sequence ID" value="EEU30123.1"/>
    <property type="molecule type" value="Genomic_DNA"/>
</dbReference>
<organism evidence="3 4">
    <name type="scientific">Limosilactobacillus coleohominis 101-4-CHN</name>
    <dbReference type="NCBI Taxonomy" id="575594"/>
    <lineage>
        <taxon>Bacteria</taxon>
        <taxon>Bacillati</taxon>
        <taxon>Bacillota</taxon>
        <taxon>Bacilli</taxon>
        <taxon>Lactobacillales</taxon>
        <taxon>Lactobacillaceae</taxon>
        <taxon>Limosilactobacillus</taxon>
    </lineage>
</organism>
<evidence type="ECO:0000256" key="2">
    <source>
        <dbReference type="SAM" id="Phobius"/>
    </source>
</evidence>
<dbReference type="eggNOG" id="ENOG5033BBA">
    <property type="taxonomic scope" value="Bacteria"/>
</dbReference>
<reference evidence="3 4" key="1">
    <citation type="submission" date="2009-06" db="EMBL/GenBank/DDBJ databases">
        <title>The Genome Sequence of Lactobacillus coleohominis strain 101-4-CHN.</title>
        <authorList>
            <consortium name="The Broad Institute Genome Sequencing Platform"/>
            <person name="Ward D."/>
            <person name="Young S.K."/>
            <person name="Zeng Q."/>
            <person name="Koehrsen M."/>
            <person name="Alvarado L."/>
            <person name="Berlin A."/>
            <person name="Borenstein D."/>
            <person name="Chen Z."/>
            <person name="Engels R."/>
            <person name="Freedman E."/>
            <person name="Gellesch M."/>
            <person name="Goldberg J."/>
            <person name="Griggs A."/>
            <person name="Gujja S."/>
            <person name="Heiman D."/>
            <person name="Hepburn T."/>
            <person name="Howarth C."/>
            <person name="Jen D."/>
            <person name="Larson L."/>
            <person name="Lewis B."/>
            <person name="Mehta T."/>
            <person name="Park D."/>
            <person name="Pearson M."/>
            <person name="Roberts A."/>
            <person name="Saif S."/>
            <person name="Shea T."/>
            <person name="Shenoy N."/>
            <person name="Sisk P."/>
            <person name="Stolte C."/>
            <person name="Sykes S."/>
            <person name="Walk T."/>
            <person name="White J."/>
            <person name="Yandava C."/>
            <person name="Liu Y."/>
            <person name="Xu Q."/>
            <person name="Lander E."/>
            <person name="Nusbaum C."/>
            <person name="Galagan J."/>
            <person name="Birren B."/>
        </authorList>
    </citation>
    <scope>NUCLEOTIDE SEQUENCE [LARGE SCALE GENOMIC DNA]</scope>
    <source>
        <strain evidence="3 4">101-4-CHN</strain>
    </source>
</reference>
<keyword evidence="4" id="KW-1185">Reference proteome</keyword>